<dbReference type="CDD" id="cd05233">
    <property type="entry name" value="SDR_c"/>
    <property type="match status" value="1"/>
</dbReference>
<dbReference type="PRINTS" id="PR00080">
    <property type="entry name" value="SDRFAMILY"/>
</dbReference>
<dbReference type="OrthoDB" id="7442at2157"/>
<dbReference type="InterPro" id="IPR036291">
    <property type="entry name" value="NAD(P)-bd_dom_sf"/>
</dbReference>
<dbReference type="PATRIC" id="fig|1705389.3.peg.3322"/>
<protein>
    <submittedName>
        <fullName evidence="3">Oxidoreductase</fullName>
    </submittedName>
</protein>
<organism evidence="3 4">
    <name type="scientific">Halorubrum tropicale</name>
    <dbReference type="NCBI Taxonomy" id="1765655"/>
    <lineage>
        <taxon>Archaea</taxon>
        <taxon>Methanobacteriati</taxon>
        <taxon>Methanobacteriota</taxon>
        <taxon>Stenosarchaea group</taxon>
        <taxon>Halobacteria</taxon>
        <taxon>Halobacteriales</taxon>
        <taxon>Haloferacaceae</taxon>
        <taxon>Halorubrum</taxon>
    </lineage>
</organism>
<comment type="caution">
    <text evidence="3">The sequence shown here is derived from an EMBL/GenBank/DDBJ whole genome shotgun (WGS) entry which is preliminary data.</text>
</comment>
<dbReference type="AlphaFoldDB" id="A0A0M9ATC9"/>
<gene>
    <name evidence="3" type="ORF">AMR74_06715</name>
</gene>
<dbReference type="PRINTS" id="PR00081">
    <property type="entry name" value="GDHRDH"/>
</dbReference>
<evidence type="ECO:0000313" key="4">
    <source>
        <dbReference type="Proteomes" id="UP000037747"/>
    </source>
</evidence>
<evidence type="ECO:0000256" key="1">
    <source>
        <dbReference type="ARBA" id="ARBA00006484"/>
    </source>
</evidence>
<proteinExistence type="inferred from homology"/>
<dbReference type="SUPFAM" id="SSF51735">
    <property type="entry name" value="NAD(P)-binding Rossmann-fold domains"/>
    <property type="match status" value="1"/>
</dbReference>
<dbReference type="PANTHER" id="PTHR43639">
    <property type="entry name" value="OXIDOREDUCTASE, SHORT-CHAIN DEHYDROGENASE/REDUCTASE FAMILY (AFU_ORTHOLOGUE AFUA_5G02870)"/>
    <property type="match status" value="1"/>
</dbReference>
<dbReference type="FunFam" id="3.40.50.720:FF:000084">
    <property type="entry name" value="Short-chain dehydrogenase reductase"/>
    <property type="match status" value="1"/>
</dbReference>
<comment type="similarity">
    <text evidence="1">Belongs to the short-chain dehydrogenases/reductases (SDR) family.</text>
</comment>
<evidence type="ECO:0000313" key="3">
    <source>
        <dbReference type="EMBL" id="KOX97111.1"/>
    </source>
</evidence>
<dbReference type="GO" id="GO:0016491">
    <property type="term" value="F:oxidoreductase activity"/>
    <property type="evidence" value="ECO:0007669"/>
    <property type="project" value="UniProtKB-KW"/>
</dbReference>
<keyword evidence="2" id="KW-0560">Oxidoreductase</keyword>
<accession>A0A0M9ATC9</accession>
<name>A0A0M9ATC9_9EURY</name>
<dbReference type="Gene3D" id="3.40.50.720">
    <property type="entry name" value="NAD(P)-binding Rossmann-like Domain"/>
    <property type="match status" value="1"/>
</dbReference>
<reference evidence="3 4" key="1">
    <citation type="submission" date="2015-08" db="EMBL/GenBank/DDBJ databases">
        <title>Genomes of Isolates from Cabo Rojo, PR.</title>
        <authorList>
            <person name="Sanchez-Nieves R.L."/>
            <person name="Montalvo-Rodriguez R."/>
        </authorList>
    </citation>
    <scope>NUCLEOTIDE SEQUENCE [LARGE SCALE GENOMIC DNA]</scope>
    <source>
        <strain evidence="3 4">5</strain>
    </source>
</reference>
<sequence length="247" mass="26492">MKSRPDLSGRTALVTGSAKRVGRELLLSIADCGADVVVHYNESEAAATATAEEVRDRGGTAITAQGDITDPDAVDALFDAVEAELGAVDVLVNNVGDFDARHWSEIDWESWRNVVETTFYGTVLCSRRALPAMREQGWGRIVNIGFADSDRMHAHPVNFPYFVAKTGVLMFTRMLAADTSDDGITVNAVSPFAVSNTEAGVEDFPRGRPADFADVAAPLRFFLSDAASYVSGENVAVDGGRLPEFDG</sequence>
<dbReference type="InterPro" id="IPR002347">
    <property type="entry name" value="SDR_fam"/>
</dbReference>
<dbReference type="STRING" id="1765655.AMR74_06715"/>
<dbReference type="EMBL" id="LIST01000002">
    <property type="protein sequence ID" value="KOX97111.1"/>
    <property type="molecule type" value="Genomic_DNA"/>
</dbReference>
<dbReference type="Proteomes" id="UP000037747">
    <property type="component" value="Unassembled WGS sequence"/>
</dbReference>
<dbReference type="RefSeq" id="WP_053771286.1">
    <property type="nucleotide sequence ID" value="NZ_LIST01000002.1"/>
</dbReference>
<evidence type="ECO:0000256" key="2">
    <source>
        <dbReference type="ARBA" id="ARBA00023002"/>
    </source>
</evidence>
<dbReference type="Pfam" id="PF13561">
    <property type="entry name" value="adh_short_C2"/>
    <property type="match status" value="1"/>
</dbReference>
<keyword evidence="4" id="KW-1185">Reference proteome</keyword>
<dbReference type="PANTHER" id="PTHR43639:SF1">
    <property type="entry name" value="SHORT-CHAIN DEHYDROGENASE_REDUCTASE FAMILY PROTEIN"/>
    <property type="match status" value="1"/>
</dbReference>